<reference evidence="2" key="1">
    <citation type="submission" date="2023-10" db="EMBL/GenBank/DDBJ databases">
        <title>Genome assembly of Pristionchus species.</title>
        <authorList>
            <person name="Yoshida K."/>
            <person name="Sommer R.J."/>
        </authorList>
    </citation>
    <scope>NUCLEOTIDE SEQUENCE</scope>
    <source>
        <strain evidence="2">RS0144</strain>
    </source>
</reference>
<proteinExistence type="predicted"/>
<dbReference type="Proteomes" id="UP001432027">
    <property type="component" value="Unassembled WGS sequence"/>
</dbReference>
<comment type="caution">
    <text evidence="2">The sequence shown here is derived from an EMBL/GenBank/DDBJ whole genome shotgun (WGS) entry which is preliminary data.</text>
</comment>
<protein>
    <submittedName>
        <fullName evidence="2">Uncharacterized protein</fullName>
    </submittedName>
</protein>
<evidence type="ECO:0000313" key="2">
    <source>
        <dbReference type="EMBL" id="GMS97595.1"/>
    </source>
</evidence>
<keyword evidence="3" id="KW-1185">Reference proteome</keyword>
<name>A0AAV5TSX8_9BILA</name>
<gene>
    <name evidence="2" type="ORF">PENTCL1PPCAC_19770</name>
</gene>
<sequence length="141" mass="16381">RKEKRRRIRLIVSLVMRSKPLKYPDSMEDSDENEEPPVKKGKSESKRRSQNVGRSEKGEVKSNSAKKDGGISKMSDTELDCLECEYRTVSLSTNWRRSVYVYISSVYSVRGLSNYALWIYKTSTSSSQVHTPNKWNLPHMW</sequence>
<evidence type="ECO:0000256" key="1">
    <source>
        <dbReference type="SAM" id="MobiDB-lite"/>
    </source>
</evidence>
<feature type="compositionally biased region" description="Basic and acidic residues" evidence="1">
    <location>
        <begin position="54"/>
        <end position="70"/>
    </location>
</feature>
<dbReference type="AlphaFoldDB" id="A0AAV5TSX8"/>
<dbReference type="EMBL" id="BTSX01000004">
    <property type="protein sequence ID" value="GMS97595.1"/>
    <property type="molecule type" value="Genomic_DNA"/>
</dbReference>
<organism evidence="2 3">
    <name type="scientific">Pristionchus entomophagus</name>
    <dbReference type="NCBI Taxonomy" id="358040"/>
    <lineage>
        <taxon>Eukaryota</taxon>
        <taxon>Metazoa</taxon>
        <taxon>Ecdysozoa</taxon>
        <taxon>Nematoda</taxon>
        <taxon>Chromadorea</taxon>
        <taxon>Rhabditida</taxon>
        <taxon>Rhabditina</taxon>
        <taxon>Diplogasteromorpha</taxon>
        <taxon>Diplogasteroidea</taxon>
        <taxon>Neodiplogasteridae</taxon>
        <taxon>Pristionchus</taxon>
    </lineage>
</organism>
<feature type="region of interest" description="Disordered" evidence="1">
    <location>
        <begin position="22"/>
        <end position="73"/>
    </location>
</feature>
<feature type="compositionally biased region" description="Acidic residues" evidence="1">
    <location>
        <begin position="26"/>
        <end position="35"/>
    </location>
</feature>
<feature type="compositionally biased region" description="Basic and acidic residues" evidence="1">
    <location>
        <begin position="36"/>
        <end position="47"/>
    </location>
</feature>
<feature type="non-terminal residue" evidence="2">
    <location>
        <position position="141"/>
    </location>
</feature>
<feature type="non-terminal residue" evidence="2">
    <location>
        <position position="1"/>
    </location>
</feature>
<accession>A0AAV5TSX8</accession>
<evidence type="ECO:0000313" key="3">
    <source>
        <dbReference type="Proteomes" id="UP001432027"/>
    </source>
</evidence>